<protein>
    <submittedName>
        <fullName evidence="2">Uncharacterized protein</fullName>
    </submittedName>
</protein>
<dbReference type="AlphaFoldDB" id="A0A844G8T8"/>
<keyword evidence="1" id="KW-0175">Coiled coil</keyword>
<dbReference type="EMBL" id="VUNS01000024">
    <property type="protein sequence ID" value="MST98828.1"/>
    <property type="molecule type" value="Genomic_DNA"/>
</dbReference>
<dbReference type="RefSeq" id="WP_154419832.1">
    <property type="nucleotide sequence ID" value="NZ_VUNS01000024.1"/>
</dbReference>
<feature type="coiled-coil region" evidence="1">
    <location>
        <begin position="79"/>
        <end position="109"/>
    </location>
</feature>
<evidence type="ECO:0000313" key="2">
    <source>
        <dbReference type="EMBL" id="MST98828.1"/>
    </source>
</evidence>
<reference evidence="2 3" key="1">
    <citation type="submission" date="2019-08" db="EMBL/GenBank/DDBJ databases">
        <title>In-depth cultivation of the pig gut microbiome towards novel bacterial diversity and tailored functional studies.</title>
        <authorList>
            <person name="Wylensek D."/>
            <person name="Hitch T.C.A."/>
            <person name="Clavel T."/>
        </authorList>
    </citation>
    <scope>NUCLEOTIDE SEQUENCE [LARGE SCALE GENOMIC DNA]</scope>
    <source>
        <strain evidence="2 3">BBE-744-WT-12</strain>
    </source>
</reference>
<sequence length="182" mass="21231">MPIKLDDPNALEQLTEKLSKRRQLQEMMKEVNAVIRSSKSDDAKIDFIMKKCGKSREEARNFLHPSESWCDPGFAAWELANNNQEIGRLRKRIQEVERYREAAARAEKEGNSEFPFDGGRIVDNVPANRLQIFFDRKPDADVRTRLKQNGFRWAPNSGAWQSYRHGYTLDWAKREFNAEAIQ</sequence>
<evidence type="ECO:0000313" key="3">
    <source>
        <dbReference type="Proteomes" id="UP000435649"/>
    </source>
</evidence>
<gene>
    <name evidence="2" type="ORF">FYJ85_17470</name>
</gene>
<dbReference type="Proteomes" id="UP000435649">
    <property type="component" value="Unassembled WGS sequence"/>
</dbReference>
<organism evidence="2 3">
    <name type="scientific">Victivallis lenta</name>
    <dbReference type="NCBI Taxonomy" id="2606640"/>
    <lineage>
        <taxon>Bacteria</taxon>
        <taxon>Pseudomonadati</taxon>
        <taxon>Lentisphaerota</taxon>
        <taxon>Lentisphaeria</taxon>
        <taxon>Victivallales</taxon>
        <taxon>Victivallaceae</taxon>
        <taxon>Victivallis</taxon>
    </lineage>
</organism>
<proteinExistence type="predicted"/>
<keyword evidence="3" id="KW-1185">Reference proteome</keyword>
<name>A0A844G8T8_9BACT</name>
<evidence type="ECO:0000256" key="1">
    <source>
        <dbReference type="SAM" id="Coils"/>
    </source>
</evidence>
<comment type="caution">
    <text evidence="2">The sequence shown here is derived from an EMBL/GenBank/DDBJ whole genome shotgun (WGS) entry which is preliminary data.</text>
</comment>
<accession>A0A844G8T8</accession>